<dbReference type="KEGG" id="cpoy:GP475_00070"/>
<dbReference type="CDD" id="cd03469">
    <property type="entry name" value="Rieske_RO_Alpha_N"/>
    <property type="match status" value="1"/>
</dbReference>
<keyword evidence="10" id="KW-1185">Reference proteome</keyword>
<dbReference type="InterPro" id="IPR015881">
    <property type="entry name" value="ARHD_Rieske_2Fe_2S"/>
</dbReference>
<dbReference type="PANTHER" id="PTHR43756:SF5">
    <property type="entry name" value="CHOLINE MONOOXYGENASE, CHLOROPLASTIC"/>
    <property type="match status" value="1"/>
</dbReference>
<dbReference type="InterPro" id="IPR015879">
    <property type="entry name" value="Ring_hydroxy_dOase_asu_C_dom"/>
</dbReference>
<dbReference type="CDD" id="cd00680">
    <property type="entry name" value="RHO_alpha_C"/>
    <property type="match status" value="1"/>
</dbReference>
<feature type="domain" description="Rieske" evidence="8">
    <location>
        <begin position="50"/>
        <end position="157"/>
    </location>
</feature>
<dbReference type="GO" id="GO:0016705">
    <property type="term" value="F:oxidoreductase activity, acting on paired donors, with incorporation or reduction of molecular oxygen"/>
    <property type="evidence" value="ECO:0007669"/>
    <property type="project" value="UniProtKB-ARBA"/>
</dbReference>
<dbReference type="InterPro" id="IPR036922">
    <property type="entry name" value="Rieske_2Fe-2S_sf"/>
</dbReference>
<keyword evidence="6" id="KW-0411">Iron-sulfur</keyword>
<dbReference type="Pfam" id="PF00848">
    <property type="entry name" value="Ring_hydroxyl_A"/>
    <property type="match status" value="1"/>
</dbReference>
<keyword evidence="3" id="KW-0479">Metal-binding</keyword>
<dbReference type="SUPFAM" id="SSF50022">
    <property type="entry name" value="ISP domain"/>
    <property type="match status" value="1"/>
</dbReference>
<dbReference type="EMBL" id="CP046884">
    <property type="protein sequence ID" value="QNQ89203.1"/>
    <property type="molecule type" value="Genomic_DNA"/>
</dbReference>
<dbReference type="RefSeq" id="WP_187974658.1">
    <property type="nucleotide sequence ID" value="NZ_CP046884.1"/>
</dbReference>
<dbReference type="Proteomes" id="UP000516320">
    <property type="component" value="Chromosome"/>
</dbReference>
<evidence type="ECO:0000313" key="9">
    <source>
        <dbReference type="EMBL" id="QNQ89203.1"/>
    </source>
</evidence>
<keyword evidence="7" id="KW-0520">NAD</keyword>
<dbReference type="InterPro" id="IPR017941">
    <property type="entry name" value="Rieske_2Fe-2S"/>
</dbReference>
<evidence type="ECO:0000256" key="1">
    <source>
        <dbReference type="ARBA" id="ARBA00001962"/>
    </source>
</evidence>
<dbReference type="Pfam" id="PF00355">
    <property type="entry name" value="Rieske"/>
    <property type="match status" value="1"/>
</dbReference>
<evidence type="ECO:0000256" key="2">
    <source>
        <dbReference type="ARBA" id="ARBA00022714"/>
    </source>
</evidence>
<dbReference type="InterPro" id="IPR001663">
    <property type="entry name" value="Rng_hydr_dOase-A"/>
</dbReference>
<dbReference type="PANTHER" id="PTHR43756">
    <property type="entry name" value="CHOLINE MONOOXYGENASE, CHLOROPLASTIC"/>
    <property type="match status" value="1"/>
</dbReference>
<dbReference type="Gene3D" id="3.90.380.10">
    <property type="entry name" value="Naphthalene 1,2-dioxygenase Alpha Subunit, Chain A, domain 1"/>
    <property type="match status" value="1"/>
</dbReference>
<evidence type="ECO:0000256" key="7">
    <source>
        <dbReference type="ARBA" id="ARBA00023027"/>
    </source>
</evidence>
<evidence type="ECO:0000259" key="8">
    <source>
        <dbReference type="PROSITE" id="PS51296"/>
    </source>
</evidence>
<dbReference type="GO" id="GO:0005506">
    <property type="term" value="F:iron ion binding"/>
    <property type="evidence" value="ECO:0007669"/>
    <property type="project" value="InterPro"/>
</dbReference>
<dbReference type="AlphaFoldDB" id="A0A7H0SKX8"/>
<organism evidence="9 10">
    <name type="scientific">Corynebacterium poyangense</name>
    <dbReference type="NCBI Taxonomy" id="2684405"/>
    <lineage>
        <taxon>Bacteria</taxon>
        <taxon>Bacillati</taxon>
        <taxon>Actinomycetota</taxon>
        <taxon>Actinomycetes</taxon>
        <taxon>Mycobacteriales</taxon>
        <taxon>Corynebacteriaceae</taxon>
        <taxon>Corynebacterium</taxon>
    </lineage>
</organism>
<dbReference type="GO" id="GO:0051537">
    <property type="term" value="F:2 iron, 2 sulfur cluster binding"/>
    <property type="evidence" value="ECO:0007669"/>
    <property type="project" value="UniProtKB-KW"/>
</dbReference>
<evidence type="ECO:0000256" key="3">
    <source>
        <dbReference type="ARBA" id="ARBA00022723"/>
    </source>
</evidence>
<evidence type="ECO:0000256" key="4">
    <source>
        <dbReference type="ARBA" id="ARBA00023002"/>
    </source>
</evidence>
<reference evidence="9 10" key="1">
    <citation type="submission" date="2019-12" db="EMBL/GenBank/DDBJ databases">
        <title>Corynebacterium sp. nov., isolated from feces of the Anser Albifrons in China.</title>
        <authorList>
            <person name="Liu Q."/>
        </authorList>
    </citation>
    <scope>NUCLEOTIDE SEQUENCE [LARGE SCALE GENOMIC DNA]</scope>
    <source>
        <strain evidence="9 10">4H37-19</strain>
    </source>
</reference>
<evidence type="ECO:0000256" key="6">
    <source>
        <dbReference type="ARBA" id="ARBA00023014"/>
    </source>
</evidence>
<evidence type="ECO:0000313" key="10">
    <source>
        <dbReference type="Proteomes" id="UP000516320"/>
    </source>
</evidence>
<name>A0A7H0SKX8_9CORY</name>
<dbReference type="Gene3D" id="2.102.10.10">
    <property type="entry name" value="Rieske [2Fe-2S] iron-sulphur domain"/>
    <property type="match status" value="1"/>
</dbReference>
<accession>A0A7H0SKX8</accession>
<dbReference type="PROSITE" id="PS00570">
    <property type="entry name" value="RING_HYDROXYL_ALPHA"/>
    <property type="match status" value="1"/>
</dbReference>
<sequence length="392" mass="44952">MFTSIRSPIPLQEFDASDKTTNDAVSLPPEAFISDDFFNFEKGAIFAHEWLCIGRANDIPNKGDFFTIDLINEPLIAVRQADGSIKVMANVCRHRAMKVADGQGNARRFRCPYHSWVYGLNGALQSAPDLNENPCFDKSTISLPEIRSEIWQGFIFVTFDKDIPPISQRLESLTDYLRNWDLENLVSAEPLQFFDVEANWKVFGDECYHCAHLHSQSWCEMYDTSSEMIDYEASYNSIDQGVIGYNLVSLKPDLSPTRTGRNLQPILKGLTEEQRKTLVYATIAPNMLIIAMPDKVKYFLWYPTGTQTSVFAATWLYPQSTIDQDNFQETWKMEVEDLKQVMLEDIFAWESVQKGLRSTNAPRGRYAPSEVVLVRLNKWLINRYRNADLNSN</sequence>
<keyword evidence="4" id="KW-0560">Oxidoreductase</keyword>
<dbReference type="PRINTS" id="PR00090">
    <property type="entry name" value="RNGDIOXGNASE"/>
</dbReference>
<gene>
    <name evidence="9" type="ORF">GP475_00070</name>
</gene>
<evidence type="ECO:0000256" key="5">
    <source>
        <dbReference type="ARBA" id="ARBA00023004"/>
    </source>
</evidence>
<proteinExistence type="predicted"/>
<comment type="cofactor">
    <cofactor evidence="1">
        <name>Fe cation</name>
        <dbReference type="ChEBI" id="CHEBI:24875"/>
    </cofactor>
</comment>
<protein>
    <submittedName>
        <fullName evidence="9">Rieske 2Fe-2S domain-containing protein</fullName>
    </submittedName>
</protein>
<dbReference type="PROSITE" id="PS51296">
    <property type="entry name" value="RIESKE"/>
    <property type="match status" value="1"/>
</dbReference>
<keyword evidence="2" id="KW-0001">2Fe-2S</keyword>
<dbReference type="SUPFAM" id="SSF55961">
    <property type="entry name" value="Bet v1-like"/>
    <property type="match status" value="1"/>
</dbReference>
<dbReference type="GO" id="GO:0004497">
    <property type="term" value="F:monooxygenase activity"/>
    <property type="evidence" value="ECO:0007669"/>
    <property type="project" value="UniProtKB-ARBA"/>
</dbReference>
<keyword evidence="5" id="KW-0408">Iron</keyword>